<accession>A0A6J5YIH5</accession>
<dbReference type="GO" id="GO:0004140">
    <property type="term" value="F:dephospho-CoA kinase activity"/>
    <property type="evidence" value="ECO:0007669"/>
    <property type="project" value="InterPro"/>
</dbReference>
<dbReference type="EMBL" id="CAESAK010000007">
    <property type="protein sequence ID" value="CAB4330345.1"/>
    <property type="molecule type" value="Genomic_DNA"/>
</dbReference>
<dbReference type="InterPro" id="IPR001977">
    <property type="entry name" value="Depp_CoAkinase"/>
</dbReference>
<evidence type="ECO:0000256" key="2">
    <source>
        <dbReference type="ARBA" id="ARBA00022840"/>
    </source>
</evidence>
<reference evidence="3" key="1">
    <citation type="submission" date="2020-05" db="EMBL/GenBank/DDBJ databases">
        <authorList>
            <person name="Chiriac C."/>
            <person name="Salcher M."/>
            <person name="Ghai R."/>
            <person name="Kavagutti S V."/>
        </authorList>
    </citation>
    <scope>NUCLEOTIDE SEQUENCE</scope>
</reference>
<evidence type="ECO:0000256" key="1">
    <source>
        <dbReference type="ARBA" id="ARBA00022741"/>
    </source>
</evidence>
<dbReference type="GO" id="GO:0005524">
    <property type="term" value="F:ATP binding"/>
    <property type="evidence" value="ECO:0007669"/>
    <property type="project" value="UniProtKB-KW"/>
</dbReference>
<keyword evidence="2" id="KW-0067">ATP-binding</keyword>
<dbReference type="PROSITE" id="PS51219">
    <property type="entry name" value="DPCK"/>
    <property type="match status" value="1"/>
</dbReference>
<protein>
    <submittedName>
        <fullName evidence="3">Unannotated protein</fullName>
    </submittedName>
</protein>
<dbReference type="GO" id="GO:0015937">
    <property type="term" value="P:coenzyme A biosynthetic process"/>
    <property type="evidence" value="ECO:0007669"/>
    <property type="project" value="InterPro"/>
</dbReference>
<dbReference type="PANTHER" id="PTHR10695:SF46">
    <property type="entry name" value="BIFUNCTIONAL COENZYME A SYNTHASE-RELATED"/>
    <property type="match status" value="1"/>
</dbReference>
<dbReference type="NCBIfam" id="NF002879">
    <property type="entry name" value="PRK03333.1"/>
    <property type="match status" value="1"/>
</dbReference>
<dbReference type="PANTHER" id="PTHR10695">
    <property type="entry name" value="DEPHOSPHO-COA KINASE-RELATED"/>
    <property type="match status" value="1"/>
</dbReference>
<name>A0A6J5YIH5_9ZZZZ</name>
<dbReference type="Gene3D" id="3.40.50.300">
    <property type="entry name" value="P-loop containing nucleotide triphosphate hydrolases"/>
    <property type="match status" value="1"/>
</dbReference>
<dbReference type="SUPFAM" id="SSF52540">
    <property type="entry name" value="P-loop containing nucleoside triphosphate hydrolases"/>
    <property type="match status" value="1"/>
</dbReference>
<keyword evidence="1" id="KW-0547">Nucleotide-binding</keyword>
<gene>
    <name evidence="3" type="ORF">UFOPK3775_00104</name>
</gene>
<organism evidence="3">
    <name type="scientific">freshwater metagenome</name>
    <dbReference type="NCBI Taxonomy" id="449393"/>
    <lineage>
        <taxon>unclassified sequences</taxon>
        <taxon>metagenomes</taxon>
        <taxon>ecological metagenomes</taxon>
    </lineage>
</organism>
<dbReference type="NCBIfam" id="TIGR00152">
    <property type="entry name" value="dephospho-CoA kinase"/>
    <property type="match status" value="1"/>
</dbReference>
<evidence type="ECO:0000313" key="3">
    <source>
        <dbReference type="EMBL" id="CAB4330345.1"/>
    </source>
</evidence>
<dbReference type="InterPro" id="IPR027417">
    <property type="entry name" value="P-loop_NTPase"/>
</dbReference>
<sequence>MLIVGLTGGIGAGKSTVGNMFAQLGALVIDADQLAREAIEPGSSGFDEVVTLFGSQILNDGDIDRKELGKIVFSDAKKRRELEAIIHPRVQDALALRIKSLNPGDILIYEVPLLVETGAQKKFDYIITVESDIENRLDRLFERGLDEDEAERRIAAQASQAEREAVADFVIVNDGDRAELFTEVVRIWESELDAPRK</sequence>
<dbReference type="CDD" id="cd02022">
    <property type="entry name" value="DPCK"/>
    <property type="match status" value="1"/>
</dbReference>
<dbReference type="Pfam" id="PF01121">
    <property type="entry name" value="CoaE"/>
    <property type="match status" value="1"/>
</dbReference>
<dbReference type="HAMAP" id="MF_00376">
    <property type="entry name" value="Dephospho_CoA_kinase"/>
    <property type="match status" value="1"/>
</dbReference>
<proteinExistence type="inferred from homology"/>
<dbReference type="AlphaFoldDB" id="A0A6J5YIH5"/>